<dbReference type="Proteomes" id="UP001221142">
    <property type="component" value="Unassembled WGS sequence"/>
</dbReference>
<organism evidence="2 3">
    <name type="scientific">Roridomyces roridus</name>
    <dbReference type="NCBI Taxonomy" id="1738132"/>
    <lineage>
        <taxon>Eukaryota</taxon>
        <taxon>Fungi</taxon>
        <taxon>Dikarya</taxon>
        <taxon>Basidiomycota</taxon>
        <taxon>Agaricomycotina</taxon>
        <taxon>Agaricomycetes</taxon>
        <taxon>Agaricomycetidae</taxon>
        <taxon>Agaricales</taxon>
        <taxon>Marasmiineae</taxon>
        <taxon>Mycenaceae</taxon>
        <taxon>Roridomyces</taxon>
    </lineage>
</organism>
<keyword evidence="1" id="KW-0812">Transmembrane</keyword>
<reference evidence="2" key="1">
    <citation type="submission" date="2023-03" db="EMBL/GenBank/DDBJ databases">
        <title>Massive genome expansion in bonnet fungi (Mycena s.s.) driven by repeated elements and novel gene families across ecological guilds.</title>
        <authorList>
            <consortium name="Lawrence Berkeley National Laboratory"/>
            <person name="Harder C.B."/>
            <person name="Miyauchi S."/>
            <person name="Viragh M."/>
            <person name="Kuo A."/>
            <person name="Thoen E."/>
            <person name="Andreopoulos B."/>
            <person name="Lu D."/>
            <person name="Skrede I."/>
            <person name="Drula E."/>
            <person name="Henrissat B."/>
            <person name="Morin E."/>
            <person name="Kohler A."/>
            <person name="Barry K."/>
            <person name="LaButti K."/>
            <person name="Morin E."/>
            <person name="Salamov A."/>
            <person name="Lipzen A."/>
            <person name="Mereny Z."/>
            <person name="Hegedus B."/>
            <person name="Baldrian P."/>
            <person name="Stursova M."/>
            <person name="Weitz H."/>
            <person name="Taylor A."/>
            <person name="Grigoriev I.V."/>
            <person name="Nagy L.G."/>
            <person name="Martin F."/>
            <person name="Kauserud H."/>
        </authorList>
    </citation>
    <scope>NUCLEOTIDE SEQUENCE</scope>
    <source>
        <strain evidence="2">9284</strain>
    </source>
</reference>
<gene>
    <name evidence="2" type="ORF">FB45DRAFT_997573</name>
</gene>
<evidence type="ECO:0000313" key="2">
    <source>
        <dbReference type="EMBL" id="KAJ7650772.1"/>
    </source>
</evidence>
<name>A0AAD7G2J2_9AGAR</name>
<protein>
    <submittedName>
        <fullName evidence="2">Uncharacterized protein</fullName>
    </submittedName>
</protein>
<comment type="caution">
    <text evidence="2">The sequence shown here is derived from an EMBL/GenBank/DDBJ whole genome shotgun (WGS) entry which is preliminary data.</text>
</comment>
<proteinExistence type="predicted"/>
<dbReference type="EMBL" id="JARKIF010000001">
    <property type="protein sequence ID" value="KAJ7650772.1"/>
    <property type="molecule type" value="Genomic_DNA"/>
</dbReference>
<keyword evidence="3" id="KW-1185">Reference proteome</keyword>
<dbReference type="AlphaFoldDB" id="A0AAD7G2J2"/>
<keyword evidence="1" id="KW-0472">Membrane</keyword>
<sequence>MPPTILSAVASATAIMQPAYDAAYDFDFDVGPSPTPSVYKMHKSSTPLDDAHVDWFHQLLPVFLILGGLALGFGLVYWGLEWLEERKERKKKKIQDVEKGEVTEVVESFRAPIIARPAPALHCSDPNNPRYPFWIDMNDGAGGHRGMFFGQ</sequence>
<accession>A0AAD7G2J2</accession>
<evidence type="ECO:0000256" key="1">
    <source>
        <dbReference type="SAM" id="Phobius"/>
    </source>
</evidence>
<feature type="transmembrane region" description="Helical" evidence="1">
    <location>
        <begin position="59"/>
        <end position="83"/>
    </location>
</feature>
<keyword evidence="1" id="KW-1133">Transmembrane helix</keyword>
<evidence type="ECO:0000313" key="3">
    <source>
        <dbReference type="Proteomes" id="UP001221142"/>
    </source>
</evidence>